<dbReference type="InterPro" id="IPR046522">
    <property type="entry name" value="DUF6699"/>
</dbReference>
<organism evidence="3 4">
    <name type="scientific">Rhodonia placenta</name>
    <dbReference type="NCBI Taxonomy" id="104341"/>
    <lineage>
        <taxon>Eukaryota</taxon>
        <taxon>Fungi</taxon>
        <taxon>Dikarya</taxon>
        <taxon>Basidiomycota</taxon>
        <taxon>Agaricomycotina</taxon>
        <taxon>Agaricomycetes</taxon>
        <taxon>Polyporales</taxon>
        <taxon>Adustoporiaceae</taxon>
        <taxon>Rhodonia</taxon>
    </lineage>
</organism>
<accession>A0A8H7NUL0</accession>
<dbReference type="Proteomes" id="UP000639403">
    <property type="component" value="Unassembled WGS sequence"/>
</dbReference>
<evidence type="ECO:0000259" key="2">
    <source>
        <dbReference type="Pfam" id="PF20415"/>
    </source>
</evidence>
<dbReference type="Pfam" id="PF20415">
    <property type="entry name" value="DUF6699"/>
    <property type="match status" value="1"/>
</dbReference>
<name>A0A8H7NUL0_9APHY</name>
<feature type="domain" description="DUF6699" evidence="2">
    <location>
        <begin position="96"/>
        <end position="221"/>
    </location>
</feature>
<reference evidence="3" key="1">
    <citation type="submission" date="2020-11" db="EMBL/GenBank/DDBJ databases">
        <authorList>
            <person name="Koelle M."/>
            <person name="Horta M.A.C."/>
            <person name="Nowrousian M."/>
            <person name="Ohm R.A."/>
            <person name="Benz P."/>
            <person name="Pilgard A."/>
        </authorList>
    </citation>
    <scope>NUCLEOTIDE SEQUENCE</scope>
    <source>
        <strain evidence="3">FPRL280</strain>
    </source>
</reference>
<proteinExistence type="predicted"/>
<feature type="region of interest" description="Disordered" evidence="1">
    <location>
        <begin position="1"/>
        <end position="33"/>
    </location>
</feature>
<evidence type="ECO:0000313" key="3">
    <source>
        <dbReference type="EMBL" id="KAF9804468.1"/>
    </source>
</evidence>
<evidence type="ECO:0000313" key="4">
    <source>
        <dbReference type="Proteomes" id="UP000639403"/>
    </source>
</evidence>
<sequence length="245" mass="26630">MGSSSKYVRSASDRRVPPSPGLSSSSSWSSASSNGLYTPSTSTYYHSHIIPLPPVTPYLSPVELAQLDTPKAAAYAPAKSAHLVVHPCLARGHSVLSWDMIKEPYGLPLPPNILAESATQPPVPRLTVTIGSGYPWRVDIEPRTSSYITVADVLHSIYRNLRSIVGSAEWDHPSTPAELKVRASAAYHDRRRRCPDPDPRKAGIRRIDYLGDMRAFRGLEPCKSTGHVKGQPDAATLQLSLGRAS</sequence>
<reference evidence="3" key="2">
    <citation type="journal article" name="Front. Microbiol.">
        <title>Degradative Capacity of Two Strains of Rhodonia placenta: From Phenotype to Genotype.</title>
        <authorList>
            <person name="Kolle M."/>
            <person name="Horta M.A.C."/>
            <person name="Nowrousian M."/>
            <person name="Ohm R.A."/>
            <person name="Benz J.P."/>
            <person name="Pilgard A."/>
        </authorList>
    </citation>
    <scope>NUCLEOTIDE SEQUENCE</scope>
    <source>
        <strain evidence="3">FPRL280</strain>
    </source>
</reference>
<comment type="caution">
    <text evidence="3">The sequence shown here is derived from an EMBL/GenBank/DDBJ whole genome shotgun (WGS) entry which is preliminary data.</text>
</comment>
<dbReference type="EMBL" id="JADOXO010000438">
    <property type="protein sequence ID" value="KAF9804468.1"/>
    <property type="molecule type" value="Genomic_DNA"/>
</dbReference>
<protein>
    <recommendedName>
        <fullName evidence="2">DUF6699 domain-containing protein</fullName>
    </recommendedName>
</protein>
<feature type="compositionally biased region" description="Low complexity" evidence="1">
    <location>
        <begin position="21"/>
        <end position="33"/>
    </location>
</feature>
<dbReference type="AlphaFoldDB" id="A0A8H7NUL0"/>
<gene>
    <name evidence="3" type="ORF">IEO21_09385</name>
</gene>
<evidence type="ECO:0000256" key="1">
    <source>
        <dbReference type="SAM" id="MobiDB-lite"/>
    </source>
</evidence>